<feature type="transmembrane region" description="Helical" evidence="1">
    <location>
        <begin position="165"/>
        <end position="183"/>
    </location>
</feature>
<dbReference type="GO" id="GO:0016020">
    <property type="term" value="C:membrane"/>
    <property type="evidence" value="ECO:0007669"/>
    <property type="project" value="InterPro"/>
</dbReference>
<evidence type="ECO:0000259" key="2">
    <source>
        <dbReference type="Pfam" id="PF00892"/>
    </source>
</evidence>
<dbReference type="EMBL" id="CP018139">
    <property type="protein sequence ID" value="APE30349.1"/>
    <property type="molecule type" value="Genomic_DNA"/>
</dbReference>
<reference evidence="4" key="1">
    <citation type="submission" date="2016-11" db="EMBL/GenBank/DDBJ databases">
        <title>Halolamina sediminis sp. nov., an extremely halophilic archaeon isolated from solar salt.</title>
        <authorList>
            <person name="Koh H.-W."/>
            <person name="Rani S."/>
            <person name="Park S.-J."/>
        </authorList>
    </citation>
    <scope>NUCLEOTIDE SEQUENCE [LARGE SCALE GENOMIC DNA]</scope>
    <source>
        <strain evidence="4">Hb3</strain>
    </source>
</reference>
<evidence type="ECO:0000313" key="4">
    <source>
        <dbReference type="Proteomes" id="UP000181985"/>
    </source>
</evidence>
<dbReference type="AlphaFoldDB" id="A0A1J0VEA8"/>
<proteinExistence type="predicted"/>
<feature type="domain" description="EamA" evidence="2">
    <location>
        <begin position="18"/>
        <end position="182"/>
    </location>
</feature>
<accession>A0A1J0VEA8</accession>
<dbReference type="OrthoDB" id="7065924at2"/>
<feature type="transmembrane region" description="Helical" evidence="1">
    <location>
        <begin position="12"/>
        <end position="36"/>
    </location>
</feature>
<protein>
    <recommendedName>
        <fullName evidence="2">EamA domain-containing protein</fullName>
    </recommendedName>
</protein>
<sequence length="330" mass="34105">MLGHTLPVTRFPWHGAGAAGLAVVLWALVPLLVNAAGELPPLRLSALALLAGALGTLPMARRRHRRESTGSREHGEGVRSLVVKGLVVKGLVAKGMAVQDMVLKGLVMKDLAVHAGGALLVAGAVGACFAAFDRVPTAEAALITYTWPVIFLLANRWLVLRRLPLATLGGALLAFSGAALLVVPQALSGGISGAWAGYLLAFGAALCWALFSLASQVSDYRLGERMPHLLLSASVMTGVASLVLEGVSALPSPPVMMACAALGLGPYGIAMLAWDRALGDPQAHRLGNLAHAVPVLATLFLVMAGVTAPDWRLPLAACLVLWGSLTASAR</sequence>
<feature type="transmembrane region" description="Helical" evidence="1">
    <location>
        <begin position="111"/>
        <end position="132"/>
    </location>
</feature>
<feature type="transmembrane region" description="Helical" evidence="1">
    <location>
        <begin position="138"/>
        <end position="158"/>
    </location>
</feature>
<organism evidence="3 4">
    <name type="scientific">Halomonas aestuarii</name>
    <dbReference type="NCBI Taxonomy" id="1897729"/>
    <lineage>
        <taxon>Bacteria</taxon>
        <taxon>Pseudomonadati</taxon>
        <taxon>Pseudomonadota</taxon>
        <taxon>Gammaproteobacteria</taxon>
        <taxon>Oceanospirillales</taxon>
        <taxon>Halomonadaceae</taxon>
        <taxon>Halomonas</taxon>
    </lineage>
</organism>
<dbReference type="KEGG" id="hsi:BOX17_04895"/>
<dbReference type="InterPro" id="IPR000620">
    <property type="entry name" value="EamA_dom"/>
</dbReference>
<name>A0A1J0VEA8_9GAMM</name>
<gene>
    <name evidence="3" type="ORF">BOX17_04895</name>
</gene>
<keyword evidence="4" id="KW-1185">Reference proteome</keyword>
<evidence type="ECO:0000256" key="1">
    <source>
        <dbReference type="SAM" id="Phobius"/>
    </source>
</evidence>
<dbReference type="Pfam" id="PF00892">
    <property type="entry name" value="EamA"/>
    <property type="match status" value="1"/>
</dbReference>
<feature type="transmembrane region" description="Helical" evidence="1">
    <location>
        <begin position="255"/>
        <end position="274"/>
    </location>
</feature>
<feature type="transmembrane region" description="Helical" evidence="1">
    <location>
        <begin position="229"/>
        <end position="249"/>
    </location>
</feature>
<dbReference type="RefSeq" id="WP_071942336.1">
    <property type="nucleotide sequence ID" value="NZ_CP018139.1"/>
</dbReference>
<keyword evidence="1" id="KW-0812">Transmembrane</keyword>
<keyword evidence="1" id="KW-0472">Membrane</keyword>
<keyword evidence="1" id="KW-1133">Transmembrane helix</keyword>
<evidence type="ECO:0000313" key="3">
    <source>
        <dbReference type="EMBL" id="APE30349.1"/>
    </source>
</evidence>
<feature type="transmembrane region" description="Helical" evidence="1">
    <location>
        <begin position="286"/>
        <end position="305"/>
    </location>
</feature>
<dbReference type="Proteomes" id="UP000181985">
    <property type="component" value="Chromosome"/>
</dbReference>
<feature type="transmembrane region" description="Helical" evidence="1">
    <location>
        <begin position="195"/>
        <end position="217"/>
    </location>
</feature>